<keyword evidence="9" id="KW-0479">Metal-binding</keyword>
<keyword evidence="5" id="KW-0540">Nuclease</keyword>
<dbReference type="Pfam" id="PF17921">
    <property type="entry name" value="Integrase_H2C2"/>
    <property type="match status" value="1"/>
</dbReference>
<dbReference type="Gene3D" id="3.10.10.10">
    <property type="entry name" value="HIV Type 1 Reverse Transcriptase, subunit A, domain 1"/>
    <property type="match status" value="1"/>
</dbReference>
<dbReference type="InterPro" id="IPR036875">
    <property type="entry name" value="Znf_CCHC_sf"/>
</dbReference>
<dbReference type="Gene3D" id="3.30.70.270">
    <property type="match status" value="1"/>
</dbReference>
<dbReference type="CDD" id="cd00303">
    <property type="entry name" value="retropepsin_like"/>
    <property type="match status" value="1"/>
</dbReference>
<dbReference type="CDD" id="cd09274">
    <property type="entry name" value="RNase_HI_RT_Ty3"/>
    <property type="match status" value="1"/>
</dbReference>
<organism evidence="13 14">
    <name type="scientific">Centaurea solstitialis</name>
    <name type="common">yellow star-thistle</name>
    <dbReference type="NCBI Taxonomy" id="347529"/>
    <lineage>
        <taxon>Eukaryota</taxon>
        <taxon>Viridiplantae</taxon>
        <taxon>Streptophyta</taxon>
        <taxon>Embryophyta</taxon>
        <taxon>Tracheophyta</taxon>
        <taxon>Spermatophyta</taxon>
        <taxon>Magnoliopsida</taxon>
        <taxon>eudicotyledons</taxon>
        <taxon>Gunneridae</taxon>
        <taxon>Pentapetalae</taxon>
        <taxon>asterids</taxon>
        <taxon>campanulids</taxon>
        <taxon>Asterales</taxon>
        <taxon>Asteraceae</taxon>
        <taxon>Carduoideae</taxon>
        <taxon>Cardueae</taxon>
        <taxon>Centaureinae</taxon>
        <taxon>Centaurea</taxon>
    </lineage>
</organism>
<keyword evidence="7" id="KW-0378">Hydrolase</keyword>
<dbReference type="GO" id="GO:0003964">
    <property type="term" value="F:RNA-directed DNA polymerase activity"/>
    <property type="evidence" value="ECO:0007669"/>
    <property type="project" value="UniProtKB-KW"/>
</dbReference>
<dbReference type="SUPFAM" id="SSF57756">
    <property type="entry name" value="Retrovirus zinc finger-like domains"/>
    <property type="match status" value="1"/>
</dbReference>
<evidence type="ECO:0000256" key="1">
    <source>
        <dbReference type="ARBA" id="ARBA00012493"/>
    </source>
</evidence>
<comment type="caution">
    <text evidence="13">The sequence shown here is derived from an EMBL/GenBank/DDBJ whole genome shotgun (WGS) entry which is preliminary data.</text>
</comment>
<dbReference type="Proteomes" id="UP001172457">
    <property type="component" value="Chromosome 5"/>
</dbReference>
<dbReference type="Gene3D" id="4.10.60.10">
    <property type="entry name" value="Zinc finger, CCHC-type"/>
    <property type="match status" value="1"/>
</dbReference>
<feature type="domain" description="Reverse transcriptase" evidence="12">
    <location>
        <begin position="671"/>
        <end position="850"/>
    </location>
</feature>
<protein>
    <recommendedName>
        <fullName evidence="1">RNA-directed DNA polymerase</fullName>
        <ecNumber evidence="1">2.7.7.49</ecNumber>
    </recommendedName>
</protein>
<evidence type="ECO:0000313" key="13">
    <source>
        <dbReference type="EMBL" id="KAJ9547300.1"/>
    </source>
</evidence>
<dbReference type="Gene3D" id="1.10.340.70">
    <property type="match status" value="1"/>
</dbReference>
<feature type="domain" description="CCHC-type" evidence="11">
    <location>
        <begin position="369"/>
        <end position="384"/>
    </location>
</feature>
<gene>
    <name evidence="13" type="ORF">OSB04_019843</name>
</gene>
<keyword evidence="3" id="KW-0808">Transferase</keyword>
<evidence type="ECO:0000259" key="12">
    <source>
        <dbReference type="PROSITE" id="PS50878"/>
    </source>
</evidence>
<keyword evidence="4" id="KW-0548">Nucleotidyltransferase</keyword>
<dbReference type="Pfam" id="PF17917">
    <property type="entry name" value="RT_RNaseH"/>
    <property type="match status" value="1"/>
</dbReference>
<dbReference type="InterPro" id="IPR041373">
    <property type="entry name" value="RT_RNaseH"/>
</dbReference>
<keyword evidence="9" id="KW-0862">Zinc</keyword>
<feature type="region of interest" description="Disordered" evidence="10">
    <location>
        <begin position="51"/>
        <end position="70"/>
    </location>
</feature>
<reference evidence="13" key="1">
    <citation type="submission" date="2023-03" db="EMBL/GenBank/DDBJ databases">
        <title>Chromosome-scale reference genome and RAD-based genetic map of yellow starthistle (Centaurea solstitialis) reveal putative structural variation and QTLs associated with invader traits.</title>
        <authorList>
            <person name="Reatini B."/>
            <person name="Cang F.A."/>
            <person name="Jiang Q."/>
            <person name="Mckibben M.T.W."/>
            <person name="Barker M.S."/>
            <person name="Rieseberg L.H."/>
            <person name="Dlugosch K.M."/>
        </authorList>
    </citation>
    <scope>NUCLEOTIDE SEQUENCE</scope>
    <source>
        <strain evidence="13">CAN-66</strain>
        <tissue evidence="13">Leaf</tissue>
    </source>
</reference>
<evidence type="ECO:0000256" key="6">
    <source>
        <dbReference type="ARBA" id="ARBA00022759"/>
    </source>
</evidence>
<proteinExistence type="predicted"/>
<dbReference type="SUPFAM" id="SSF50630">
    <property type="entry name" value="Acid proteases"/>
    <property type="match status" value="1"/>
</dbReference>
<evidence type="ECO:0000256" key="10">
    <source>
        <dbReference type="SAM" id="MobiDB-lite"/>
    </source>
</evidence>
<dbReference type="PANTHER" id="PTHR37984:SF5">
    <property type="entry name" value="PROTEIN NYNRIN-LIKE"/>
    <property type="match status" value="1"/>
</dbReference>
<evidence type="ECO:0000313" key="14">
    <source>
        <dbReference type="Proteomes" id="UP001172457"/>
    </source>
</evidence>
<dbReference type="InterPro" id="IPR050951">
    <property type="entry name" value="Retrovirus_Pol_polyprotein"/>
</dbReference>
<dbReference type="GO" id="GO:0008270">
    <property type="term" value="F:zinc ion binding"/>
    <property type="evidence" value="ECO:0007669"/>
    <property type="project" value="UniProtKB-KW"/>
</dbReference>
<evidence type="ECO:0000256" key="7">
    <source>
        <dbReference type="ARBA" id="ARBA00022801"/>
    </source>
</evidence>
<accession>A0AA38T3B4</accession>
<keyword evidence="9" id="KW-0863">Zinc-finger</keyword>
<dbReference type="InterPro" id="IPR043502">
    <property type="entry name" value="DNA/RNA_pol_sf"/>
</dbReference>
<dbReference type="GO" id="GO:0003676">
    <property type="term" value="F:nucleic acid binding"/>
    <property type="evidence" value="ECO:0007669"/>
    <property type="project" value="InterPro"/>
</dbReference>
<dbReference type="PROSITE" id="PS50878">
    <property type="entry name" value="RT_POL"/>
    <property type="match status" value="1"/>
</dbReference>
<evidence type="ECO:0000256" key="4">
    <source>
        <dbReference type="ARBA" id="ARBA00022695"/>
    </source>
</evidence>
<keyword evidence="8" id="KW-0695">RNA-directed DNA polymerase</keyword>
<evidence type="ECO:0000259" key="11">
    <source>
        <dbReference type="PROSITE" id="PS50158"/>
    </source>
</evidence>
<dbReference type="FunFam" id="3.10.10.10:FF:000007">
    <property type="entry name" value="Retrovirus-related Pol polyprotein from transposon 17.6-like Protein"/>
    <property type="match status" value="1"/>
</dbReference>
<name>A0AA38T3B4_9ASTR</name>
<dbReference type="Pfam" id="PF08284">
    <property type="entry name" value="RVP_2"/>
    <property type="match status" value="1"/>
</dbReference>
<dbReference type="Pfam" id="PF00098">
    <property type="entry name" value="zf-CCHC"/>
    <property type="match status" value="1"/>
</dbReference>
<dbReference type="PROSITE" id="PS50158">
    <property type="entry name" value="ZF_CCHC"/>
    <property type="match status" value="1"/>
</dbReference>
<evidence type="ECO:0000256" key="3">
    <source>
        <dbReference type="ARBA" id="ARBA00022679"/>
    </source>
</evidence>
<feature type="region of interest" description="Disordered" evidence="10">
    <location>
        <begin position="76"/>
        <end position="138"/>
    </location>
</feature>
<dbReference type="InterPro" id="IPR005162">
    <property type="entry name" value="Retrotrans_gag_dom"/>
</dbReference>
<dbReference type="PANTHER" id="PTHR37984">
    <property type="entry name" value="PROTEIN CBG26694"/>
    <property type="match status" value="1"/>
</dbReference>
<dbReference type="SUPFAM" id="SSF56672">
    <property type="entry name" value="DNA/RNA polymerases"/>
    <property type="match status" value="1"/>
</dbReference>
<evidence type="ECO:0000256" key="2">
    <source>
        <dbReference type="ARBA" id="ARBA00022670"/>
    </source>
</evidence>
<dbReference type="GO" id="GO:0006508">
    <property type="term" value="P:proteolysis"/>
    <property type="evidence" value="ECO:0007669"/>
    <property type="project" value="UniProtKB-KW"/>
</dbReference>
<dbReference type="GO" id="GO:0008233">
    <property type="term" value="F:peptidase activity"/>
    <property type="evidence" value="ECO:0007669"/>
    <property type="project" value="UniProtKB-KW"/>
</dbReference>
<dbReference type="Gene3D" id="2.40.70.10">
    <property type="entry name" value="Acid Proteases"/>
    <property type="match status" value="1"/>
</dbReference>
<dbReference type="InterPro" id="IPR001878">
    <property type="entry name" value="Znf_CCHC"/>
</dbReference>
<feature type="compositionally biased region" description="Polar residues" evidence="10">
    <location>
        <begin position="120"/>
        <end position="129"/>
    </location>
</feature>
<dbReference type="InterPro" id="IPR000477">
    <property type="entry name" value="RT_dom"/>
</dbReference>
<keyword evidence="14" id="KW-1185">Reference proteome</keyword>
<dbReference type="CDD" id="cd01647">
    <property type="entry name" value="RT_LTR"/>
    <property type="match status" value="1"/>
</dbReference>
<dbReference type="GO" id="GO:0004519">
    <property type="term" value="F:endonuclease activity"/>
    <property type="evidence" value="ECO:0007669"/>
    <property type="project" value="UniProtKB-KW"/>
</dbReference>
<sequence length="1159" mass="132391">MTSQNIDLLESNHDLTWQVIGIELEDILEIPNFDIYNGNIMPPRKMVRATNQTASSSVTPSEARNSTLRVNQMRAEGTDGVNDSSPPKHSPKHVKTMLGDRFKDPKEKEEVSKHQEKSVTDSQATSILQNRKRKVGDVGSNEKMEYQVKEKVCSFKTFNNTRPKEFKGTEGPVALMNWKVTYAATTLLDSALHWWESECEIRGEEGVVALTWEKMKSLMMDKYCTQLEVKKLESGFLRLEQRSSSVQEYVNELLEKARFATYQVATEQRKIDRFKDGLRIEIKQYVDMTKPTTFVQAVEMATVAEENNIKENGERRDAKRKWEGTSKLMKKSKGGTTHAKTRNEEFTILQCAKCNKRHKGECWGDKVTCYRCGKPGHTSKECPESKSCYECGASSIYGLNVPRSGAVNNVKTLVSGPGKGSEKKKELPKAIGRAYKMTLEEARGSPDVVSGMFLINNVLAHVLFDSGVDGSFVSSTFRHYLNKDACRLGKSYVVETAEGNLVKVDEIFNGCTICIDCRELAVRLIPICLGSFDVVLGMDWLSENRARILCYEKIVKIRTPEGKTMYVYRDRKKGSMGIITTIKANKCLRNGCATYLAYAIDAKLEKRTVQGVPVVSEYLEVFPDDLPGLPPEREVEFRIDLVPGVAPIARAPYRLAPTEMQELMKQLQELLEKGFIRRSSSPWGAPIHFVNNKDGSMRMCIDYRELNKLTIKNRYMLPRIDDLFDQLQGASHFSKIDLRSGYHQLRVREEDVPKTAFRTRYGHYEFVVMPFGLTNAPAAFMDLMNRVCEPYLDKFVIVFTDDILIYSKSEEEHEKHLRIILELLKREKLYAKFSKCEFWLREVQFLGHVVNAKGIKVGPAKIEAVMNWEPPKNLKLSGLGGLLSEVHPGFLQAISTYDEVDKEIVRNKRKLFKRSVKLSSALILALPEGIEDFVVYSDASKMGLGCVLMQRGRVIAYASRHLKEHEKNYPVHEKELAAVRHYLYGTKCTIYTDHKILKYLFDQKELNMWQRRWMELLKDYDCEIHYHLGKANVVADALSRKEIVEPIRIQDAQKEALLEENIKKERMVGEIKSLVVGSDGVYRLGDQVWIPNSGELRGKVLDEVHKSKYTMHPGSDKMYKNLKESYWWPGMKRSVAEYVGKCLTCLQVKTEHQKPSGML</sequence>
<dbReference type="InterPro" id="IPR043128">
    <property type="entry name" value="Rev_trsase/Diguanyl_cyclase"/>
</dbReference>
<dbReference type="EMBL" id="JARYMX010000005">
    <property type="protein sequence ID" value="KAJ9547300.1"/>
    <property type="molecule type" value="Genomic_DNA"/>
</dbReference>
<dbReference type="AlphaFoldDB" id="A0AA38T3B4"/>
<feature type="compositionally biased region" description="Basic and acidic residues" evidence="10">
    <location>
        <begin position="98"/>
        <end position="119"/>
    </location>
</feature>
<evidence type="ECO:0000256" key="5">
    <source>
        <dbReference type="ARBA" id="ARBA00022722"/>
    </source>
</evidence>
<dbReference type="InterPro" id="IPR041588">
    <property type="entry name" value="Integrase_H2C2"/>
</dbReference>
<dbReference type="EC" id="2.7.7.49" evidence="1"/>
<keyword evidence="6" id="KW-0255">Endonuclease</keyword>
<keyword evidence="2" id="KW-0645">Protease</keyword>
<evidence type="ECO:0000256" key="8">
    <source>
        <dbReference type="ARBA" id="ARBA00022918"/>
    </source>
</evidence>
<dbReference type="SMART" id="SM00343">
    <property type="entry name" value="ZnF_C2HC"/>
    <property type="match status" value="1"/>
</dbReference>
<dbReference type="Pfam" id="PF03732">
    <property type="entry name" value="Retrotrans_gag"/>
    <property type="match status" value="1"/>
</dbReference>
<evidence type="ECO:0000256" key="9">
    <source>
        <dbReference type="PROSITE-ProRule" id="PRU00047"/>
    </source>
</evidence>
<dbReference type="Pfam" id="PF00078">
    <property type="entry name" value="RVT_1"/>
    <property type="match status" value="1"/>
</dbReference>
<dbReference type="InterPro" id="IPR021109">
    <property type="entry name" value="Peptidase_aspartic_dom_sf"/>
</dbReference>